<keyword evidence="2" id="KW-0732">Signal</keyword>
<feature type="chain" id="PRO_5037850296" description="Secreted protein" evidence="2">
    <location>
        <begin position="27"/>
        <end position="73"/>
    </location>
</feature>
<evidence type="ECO:0000256" key="2">
    <source>
        <dbReference type="SAM" id="SignalP"/>
    </source>
</evidence>
<accession>A0A939JJW7</accession>
<dbReference type="Proteomes" id="UP000664167">
    <property type="component" value="Unassembled WGS sequence"/>
</dbReference>
<evidence type="ECO:0000256" key="1">
    <source>
        <dbReference type="SAM" id="Phobius"/>
    </source>
</evidence>
<sequence>MHTRKALSTLLLSGSLVLATPVVSFAATSRTRHHYHSHSTSSGGSSGWSIFIGIAVVALVLVVYAVKKSNRSS</sequence>
<proteinExistence type="predicted"/>
<name>A0A939JJW7_9ACTN</name>
<comment type="caution">
    <text evidence="3">The sequence shown here is derived from an EMBL/GenBank/DDBJ whole genome shotgun (WGS) entry which is preliminary data.</text>
</comment>
<keyword evidence="1" id="KW-0472">Membrane</keyword>
<feature type="transmembrane region" description="Helical" evidence="1">
    <location>
        <begin position="50"/>
        <end position="66"/>
    </location>
</feature>
<dbReference type="AlphaFoldDB" id="A0A939JJW7"/>
<feature type="signal peptide" evidence="2">
    <location>
        <begin position="1"/>
        <end position="26"/>
    </location>
</feature>
<keyword evidence="1" id="KW-1133">Transmembrane helix</keyword>
<evidence type="ECO:0000313" key="3">
    <source>
        <dbReference type="EMBL" id="MBO0514069.1"/>
    </source>
</evidence>
<organism evidence="3 4">
    <name type="scientific">Streptomyces beijiangensis</name>
    <dbReference type="NCBI Taxonomy" id="163361"/>
    <lineage>
        <taxon>Bacteria</taxon>
        <taxon>Bacillati</taxon>
        <taxon>Actinomycetota</taxon>
        <taxon>Actinomycetes</taxon>
        <taxon>Kitasatosporales</taxon>
        <taxon>Streptomycetaceae</taxon>
        <taxon>Streptomyces</taxon>
    </lineage>
</organism>
<protein>
    <recommendedName>
        <fullName evidence="5">Secreted protein</fullName>
    </recommendedName>
</protein>
<dbReference type="EMBL" id="JAFLRJ010000180">
    <property type="protein sequence ID" value="MBO0514069.1"/>
    <property type="molecule type" value="Genomic_DNA"/>
</dbReference>
<evidence type="ECO:0008006" key="5">
    <source>
        <dbReference type="Google" id="ProtNLM"/>
    </source>
</evidence>
<gene>
    <name evidence="3" type="ORF">J0695_20025</name>
</gene>
<reference evidence="3" key="1">
    <citation type="submission" date="2021-03" db="EMBL/GenBank/DDBJ databases">
        <title>Streptomyces poriferae sp. nov., a novel marine sponge-derived Actinobacteria species with anti-MRSA activity.</title>
        <authorList>
            <person name="Sandoval-Powers M."/>
            <person name="Kralova S."/>
            <person name="Nguyen G.-S."/>
            <person name="Fawwal D."/>
            <person name="Degnes K."/>
            <person name="Klinkenberg G."/>
            <person name="Sletta H."/>
            <person name="Wentzel A."/>
            <person name="Liles M.R."/>
        </authorList>
    </citation>
    <scope>NUCLEOTIDE SEQUENCE</scope>
    <source>
        <strain evidence="3">DSM 41794</strain>
    </source>
</reference>
<keyword evidence="1" id="KW-0812">Transmembrane</keyword>
<evidence type="ECO:0000313" key="4">
    <source>
        <dbReference type="Proteomes" id="UP000664167"/>
    </source>
</evidence>
<dbReference type="RefSeq" id="WP_206963480.1">
    <property type="nucleotide sequence ID" value="NZ_BAAAJJ010000001.1"/>
</dbReference>
<keyword evidence="4" id="KW-1185">Reference proteome</keyword>